<dbReference type="HOGENOM" id="CLU_052989_1_0_1"/>
<protein>
    <submittedName>
        <fullName evidence="2">Uncharacterized protein</fullName>
    </submittedName>
</protein>
<reference evidence="2 3" key="1">
    <citation type="journal article" date="2015" name="Genome Announc.">
        <title>Draft Genome Sequence and Gene Annotation of the Entomopathogenic Fungus Verticillium hemipterigenum.</title>
        <authorList>
            <person name="Horn F."/>
            <person name="Habel A."/>
            <person name="Scharf D.H."/>
            <person name="Dworschak J."/>
            <person name="Brakhage A.A."/>
            <person name="Guthke R."/>
            <person name="Hertweck C."/>
            <person name="Linde J."/>
        </authorList>
    </citation>
    <scope>NUCLEOTIDE SEQUENCE [LARGE SCALE GENOMIC DNA]</scope>
</reference>
<name>A0A0A1T551_9HYPO</name>
<sequence>MQLPLAAALLAAYTVLATPATTSDLPALQDAAISIQGSRRVQFDVNAWIENVVVQPNGNLILTQLSPNATVYEVVKPWEPKPTLRTLFTIPGISGVTGIASISYNRYVFFGGNFSFEGAQAGSWSAYTLDMNPPQPRYKKITAMPEAVFLNGASKVPYYDDLVLVGDSKLGQVFRLNATSGTYDVPQKYDVMNHDSVEPLSLGINGVRLHGNYLYWTNWDKHSYYKLEVSCDGTTAPGATPILIGKKSETVLDDFDFYNNTDTAFVATNYGDSILRITADGTQDIVAGGANDTLLNTVSACKFGKSASDKRVLYAVTAGAHSPTPNDPNQTGARVIAYDLAPLIR</sequence>
<dbReference type="OrthoDB" id="9977941at2759"/>
<organism evidence="2 3">
    <name type="scientific">[Torrubiella] hemipterigena</name>
    <dbReference type="NCBI Taxonomy" id="1531966"/>
    <lineage>
        <taxon>Eukaryota</taxon>
        <taxon>Fungi</taxon>
        <taxon>Dikarya</taxon>
        <taxon>Ascomycota</taxon>
        <taxon>Pezizomycotina</taxon>
        <taxon>Sordariomycetes</taxon>
        <taxon>Hypocreomycetidae</taxon>
        <taxon>Hypocreales</taxon>
        <taxon>Clavicipitaceae</taxon>
        <taxon>Clavicipitaceae incertae sedis</taxon>
        <taxon>'Torrubiella' clade</taxon>
    </lineage>
</organism>
<feature type="chain" id="PRO_5001979365" evidence="1">
    <location>
        <begin position="18"/>
        <end position="345"/>
    </location>
</feature>
<dbReference type="PANTHER" id="PTHR42060">
    <property type="entry name" value="NHL REPEAT-CONTAINING PROTEIN-RELATED"/>
    <property type="match status" value="1"/>
</dbReference>
<dbReference type="STRING" id="1531966.A0A0A1T551"/>
<evidence type="ECO:0000313" key="2">
    <source>
        <dbReference type="EMBL" id="CEJ80469.1"/>
    </source>
</evidence>
<keyword evidence="1" id="KW-0732">Signal</keyword>
<feature type="signal peptide" evidence="1">
    <location>
        <begin position="1"/>
        <end position="17"/>
    </location>
</feature>
<dbReference type="Proteomes" id="UP000039046">
    <property type="component" value="Unassembled WGS sequence"/>
</dbReference>
<proteinExistence type="predicted"/>
<dbReference type="AlphaFoldDB" id="A0A0A1T551"/>
<dbReference type="Gene3D" id="2.120.10.30">
    <property type="entry name" value="TolB, C-terminal domain"/>
    <property type="match status" value="1"/>
</dbReference>
<evidence type="ECO:0000256" key="1">
    <source>
        <dbReference type="SAM" id="SignalP"/>
    </source>
</evidence>
<dbReference type="SUPFAM" id="SSF63829">
    <property type="entry name" value="Calcium-dependent phosphotriesterase"/>
    <property type="match status" value="1"/>
</dbReference>
<dbReference type="EMBL" id="CDHN01000001">
    <property type="protein sequence ID" value="CEJ80469.1"/>
    <property type="molecule type" value="Genomic_DNA"/>
</dbReference>
<dbReference type="InterPro" id="IPR052998">
    <property type="entry name" value="Hetero-Diels-Alderase-like"/>
</dbReference>
<accession>A0A0A1T551</accession>
<dbReference type="InterPro" id="IPR011042">
    <property type="entry name" value="6-blade_b-propeller_TolB-like"/>
</dbReference>
<dbReference type="PANTHER" id="PTHR42060:SF1">
    <property type="entry name" value="NHL REPEAT-CONTAINING PROTEIN"/>
    <property type="match status" value="1"/>
</dbReference>
<evidence type="ECO:0000313" key="3">
    <source>
        <dbReference type="Proteomes" id="UP000039046"/>
    </source>
</evidence>
<keyword evidence="3" id="KW-1185">Reference proteome</keyword>
<gene>
    <name evidence="2" type="ORF">VHEMI00650</name>
</gene>